<accession>A0A9X6FG22</accession>
<name>A0A9X6FG22_BACTU</name>
<dbReference type="PANTHER" id="PTHR37422">
    <property type="entry name" value="TEICHURONIC ACID BIOSYNTHESIS PROTEIN TUAE"/>
    <property type="match status" value="1"/>
</dbReference>
<feature type="transmembrane region" description="Helical" evidence="5">
    <location>
        <begin position="12"/>
        <end position="28"/>
    </location>
</feature>
<comment type="caution">
    <text evidence="7">The sequence shown here is derived from an EMBL/GenBank/DDBJ whole genome shotgun (WGS) entry which is preliminary data.</text>
</comment>
<dbReference type="AlphaFoldDB" id="A0A9X6FG22"/>
<feature type="transmembrane region" description="Helical" evidence="5">
    <location>
        <begin position="127"/>
        <end position="150"/>
    </location>
</feature>
<protein>
    <recommendedName>
        <fullName evidence="6">O-antigen ligase-related domain-containing protein</fullName>
    </recommendedName>
</protein>
<keyword evidence="3 5" id="KW-1133">Transmembrane helix</keyword>
<feature type="transmembrane region" description="Helical" evidence="5">
    <location>
        <begin position="318"/>
        <end position="341"/>
    </location>
</feature>
<dbReference type="Pfam" id="PF04932">
    <property type="entry name" value="Wzy_C"/>
    <property type="match status" value="1"/>
</dbReference>
<comment type="subcellular location">
    <subcellularLocation>
        <location evidence="1">Membrane</location>
        <topology evidence="1">Multi-pass membrane protein</topology>
    </subcellularLocation>
</comment>
<evidence type="ECO:0000313" key="7">
    <source>
        <dbReference type="EMBL" id="OTY87007.1"/>
    </source>
</evidence>
<feature type="transmembrane region" description="Helical" evidence="5">
    <location>
        <begin position="206"/>
        <end position="231"/>
    </location>
</feature>
<evidence type="ECO:0000256" key="1">
    <source>
        <dbReference type="ARBA" id="ARBA00004141"/>
    </source>
</evidence>
<evidence type="ECO:0000256" key="5">
    <source>
        <dbReference type="SAM" id="Phobius"/>
    </source>
</evidence>
<sequence length="434" mass="49688">MNISSHQEGMSKLNIIILLFLSYIMSTYKYGEFVHYFVFIVMAALILRMLTVGIKVSNEISINKGILTFCVILLGLLLLKSIFNLNELKAFIKNYSVIYFVLIYGLLEYYKNGARYGEQVFIQLTKILNVLSVLNLIQVVLHRPLLSGFFTEQMDKYQYWAYGTGDFRPVSVFGHPIVSALFFSILVICNLYILKGNLKYPLQIVALVNVYASQSRSAWIALAIIVCLYFIKNYRIKKIKRNVRFTYSQLLKIYVSLVIVICGFGLVALSSDSIISSIIERFGDSLSGNSKDISNLQRTGTLSLINTYMFQQDMFRLLFGYGLGTVGDFMSVNTVVIRNFLTTDNMYLTFFFELGLLSLISYGLFFIIGVIRFFLSKNYWLSELGALCFIFLSIIIFFFEGIGWGTVVTVWMFSLLTILMKFKNPNSLTKNKIK</sequence>
<evidence type="ECO:0000256" key="3">
    <source>
        <dbReference type="ARBA" id="ARBA00022989"/>
    </source>
</evidence>
<feature type="transmembrane region" description="Helical" evidence="5">
    <location>
        <begin position="347"/>
        <end position="371"/>
    </location>
</feature>
<evidence type="ECO:0000313" key="8">
    <source>
        <dbReference type="Proteomes" id="UP000194882"/>
    </source>
</evidence>
<dbReference type="RefSeq" id="WP_086412390.1">
    <property type="nucleotide sequence ID" value="NZ_NFDT01000198.1"/>
</dbReference>
<evidence type="ECO:0000259" key="6">
    <source>
        <dbReference type="Pfam" id="PF04932"/>
    </source>
</evidence>
<keyword evidence="4 5" id="KW-0472">Membrane</keyword>
<dbReference type="Proteomes" id="UP000194882">
    <property type="component" value="Unassembled WGS sequence"/>
</dbReference>
<feature type="transmembrane region" description="Helical" evidence="5">
    <location>
        <begin position="170"/>
        <end position="194"/>
    </location>
</feature>
<proteinExistence type="predicted"/>
<feature type="transmembrane region" description="Helical" evidence="5">
    <location>
        <begin position="66"/>
        <end position="85"/>
    </location>
</feature>
<feature type="domain" description="O-antigen ligase-related" evidence="6">
    <location>
        <begin position="204"/>
        <end position="362"/>
    </location>
</feature>
<dbReference type="GO" id="GO:0016020">
    <property type="term" value="C:membrane"/>
    <property type="evidence" value="ECO:0007669"/>
    <property type="project" value="UniProtKB-SubCell"/>
</dbReference>
<evidence type="ECO:0000256" key="2">
    <source>
        <dbReference type="ARBA" id="ARBA00022692"/>
    </source>
</evidence>
<feature type="transmembrane region" description="Helical" evidence="5">
    <location>
        <begin position="378"/>
        <end position="398"/>
    </location>
</feature>
<organism evidence="7 8">
    <name type="scientific">Bacillus thuringiensis serovar subtoxicus</name>
    <dbReference type="NCBI Taxonomy" id="475791"/>
    <lineage>
        <taxon>Bacteria</taxon>
        <taxon>Bacillati</taxon>
        <taxon>Bacillota</taxon>
        <taxon>Bacilli</taxon>
        <taxon>Bacillales</taxon>
        <taxon>Bacillaceae</taxon>
        <taxon>Bacillus</taxon>
        <taxon>Bacillus cereus group</taxon>
    </lineage>
</organism>
<feature type="transmembrane region" description="Helical" evidence="5">
    <location>
        <begin position="91"/>
        <end position="107"/>
    </location>
</feature>
<reference evidence="7 8" key="1">
    <citation type="submission" date="2016-10" db="EMBL/GenBank/DDBJ databases">
        <title>Comparative genomics of Bacillus thuringiensis reveals a path to pathogens against multiple invertebrate hosts.</title>
        <authorList>
            <person name="Zheng J."/>
            <person name="Gao Q."/>
            <person name="Liu H."/>
            <person name="Peng D."/>
            <person name="Ruan L."/>
            <person name="Sun M."/>
        </authorList>
    </citation>
    <scope>NUCLEOTIDE SEQUENCE [LARGE SCALE GENOMIC DNA]</scope>
    <source>
        <strain evidence="7">BGSC 4I4</strain>
    </source>
</reference>
<dbReference type="InterPro" id="IPR007016">
    <property type="entry name" value="O-antigen_ligase-rel_domated"/>
</dbReference>
<keyword evidence="2 5" id="KW-0812">Transmembrane</keyword>
<feature type="transmembrane region" description="Helical" evidence="5">
    <location>
        <begin position="404"/>
        <end position="422"/>
    </location>
</feature>
<dbReference type="EMBL" id="NFDT01000198">
    <property type="protein sequence ID" value="OTY87007.1"/>
    <property type="molecule type" value="Genomic_DNA"/>
</dbReference>
<gene>
    <name evidence="7" type="ORF">BK754_26090</name>
</gene>
<feature type="transmembrane region" description="Helical" evidence="5">
    <location>
        <begin position="34"/>
        <end position="54"/>
    </location>
</feature>
<feature type="transmembrane region" description="Helical" evidence="5">
    <location>
        <begin position="251"/>
        <end position="269"/>
    </location>
</feature>
<dbReference type="InterPro" id="IPR051533">
    <property type="entry name" value="WaaL-like"/>
</dbReference>
<evidence type="ECO:0000256" key="4">
    <source>
        <dbReference type="ARBA" id="ARBA00023136"/>
    </source>
</evidence>
<dbReference type="PANTHER" id="PTHR37422:SF13">
    <property type="entry name" value="LIPOPOLYSACCHARIDE BIOSYNTHESIS PROTEIN PA4999-RELATED"/>
    <property type="match status" value="1"/>
</dbReference>